<reference evidence="2 3" key="1">
    <citation type="submission" date="2019-04" db="EMBL/GenBank/DDBJ databases">
        <title>The sequence and de novo assembly of Takifugu bimaculatus genome using PacBio and Hi-C technologies.</title>
        <authorList>
            <person name="Xu P."/>
            <person name="Liu B."/>
            <person name="Zhou Z."/>
        </authorList>
    </citation>
    <scope>NUCLEOTIDE SEQUENCE [LARGE SCALE GENOMIC DNA]</scope>
    <source>
        <strain evidence="2">TB-2018</strain>
        <tissue evidence="2">Muscle</tissue>
    </source>
</reference>
<name>A0A4Z2BRV1_9TELE</name>
<dbReference type="EMBL" id="SWLE01000011">
    <property type="protein sequence ID" value="TNM95005.1"/>
    <property type="molecule type" value="Genomic_DNA"/>
</dbReference>
<dbReference type="Proteomes" id="UP000516260">
    <property type="component" value="Chromosome 19"/>
</dbReference>
<protein>
    <submittedName>
        <fullName evidence="2">Uncharacterized protein</fullName>
    </submittedName>
</protein>
<organism evidence="2 3">
    <name type="scientific">Takifugu bimaculatus</name>
    <dbReference type="NCBI Taxonomy" id="433685"/>
    <lineage>
        <taxon>Eukaryota</taxon>
        <taxon>Metazoa</taxon>
        <taxon>Chordata</taxon>
        <taxon>Craniata</taxon>
        <taxon>Vertebrata</taxon>
        <taxon>Euteleostomi</taxon>
        <taxon>Actinopterygii</taxon>
        <taxon>Neopterygii</taxon>
        <taxon>Teleostei</taxon>
        <taxon>Neoteleostei</taxon>
        <taxon>Acanthomorphata</taxon>
        <taxon>Eupercaria</taxon>
        <taxon>Tetraodontiformes</taxon>
        <taxon>Tetradontoidea</taxon>
        <taxon>Tetraodontidae</taxon>
        <taxon>Takifugu</taxon>
    </lineage>
</organism>
<proteinExistence type="predicted"/>
<comment type="caution">
    <text evidence="2">The sequence shown here is derived from an EMBL/GenBank/DDBJ whole genome shotgun (WGS) entry which is preliminary data.</text>
</comment>
<dbReference type="AlphaFoldDB" id="A0A4Z2BRV1"/>
<evidence type="ECO:0000256" key="1">
    <source>
        <dbReference type="SAM" id="MobiDB-lite"/>
    </source>
</evidence>
<sequence>MEASQDLSEQMVKKSHSESHVPDPSDARSMDMQDLASPHNRVGGADSTGSKLDKSNLGSPSITSNGLGGESMTVLNTADWLLGCSSPSPASASKDYGTEAHAYDS</sequence>
<keyword evidence="3" id="KW-1185">Reference proteome</keyword>
<feature type="region of interest" description="Disordered" evidence="1">
    <location>
        <begin position="1"/>
        <end position="105"/>
    </location>
</feature>
<evidence type="ECO:0000313" key="3">
    <source>
        <dbReference type="Proteomes" id="UP000516260"/>
    </source>
</evidence>
<gene>
    <name evidence="2" type="ORF">fugu_017764</name>
</gene>
<accession>A0A4Z2BRV1</accession>
<evidence type="ECO:0000313" key="2">
    <source>
        <dbReference type="EMBL" id="TNM95005.1"/>
    </source>
</evidence>
<feature type="compositionally biased region" description="Polar residues" evidence="1">
    <location>
        <begin position="56"/>
        <end position="65"/>
    </location>
</feature>
<feature type="compositionally biased region" description="Basic and acidic residues" evidence="1">
    <location>
        <begin position="11"/>
        <end position="31"/>
    </location>
</feature>
<feature type="compositionally biased region" description="Basic and acidic residues" evidence="1">
    <location>
        <begin position="96"/>
        <end position="105"/>
    </location>
</feature>